<evidence type="ECO:0000256" key="1">
    <source>
        <dbReference type="ARBA" id="ARBA00009995"/>
    </source>
</evidence>
<protein>
    <recommendedName>
        <fullName evidence="4">Glycosyltransferase</fullName>
        <ecNumber evidence="4">2.4.1.-</ecNumber>
    </recommendedName>
</protein>
<gene>
    <name evidence="6" type="ORF">OSB04_009954</name>
</gene>
<keyword evidence="3" id="KW-0328">Glycosyltransferase</keyword>
<organism evidence="6 7">
    <name type="scientific">Centaurea solstitialis</name>
    <name type="common">yellow star-thistle</name>
    <dbReference type="NCBI Taxonomy" id="347529"/>
    <lineage>
        <taxon>Eukaryota</taxon>
        <taxon>Viridiplantae</taxon>
        <taxon>Streptophyta</taxon>
        <taxon>Embryophyta</taxon>
        <taxon>Tracheophyta</taxon>
        <taxon>Spermatophyta</taxon>
        <taxon>Magnoliopsida</taxon>
        <taxon>eudicotyledons</taxon>
        <taxon>Gunneridae</taxon>
        <taxon>Pentapetalae</taxon>
        <taxon>asterids</taxon>
        <taxon>campanulids</taxon>
        <taxon>Asterales</taxon>
        <taxon>Asteraceae</taxon>
        <taxon>Carduoideae</taxon>
        <taxon>Cardueae</taxon>
        <taxon>Centaureinae</taxon>
        <taxon>Centaurea</taxon>
    </lineage>
</organism>
<evidence type="ECO:0000256" key="4">
    <source>
        <dbReference type="RuleBase" id="RU362057"/>
    </source>
</evidence>
<name>A0AA38TIE1_9ASTR</name>
<dbReference type="Pfam" id="PF00201">
    <property type="entry name" value="UDPGT"/>
    <property type="match status" value="1"/>
</dbReference>
<reference evidence="6" key="1">
    <citation type="submission" date="2023-03" db="EMBL/GenBank/DDBJ databases">
        <title>Chromosome-scale reference genome and RAD-based genetic map of yellow starthistle (Centaurea solstitialis) reveal putative structural variation and QTLs associated with invader traits.</title>
        <authorList>
            <person name="Reatini B."/>
            <person name="Cang F.A."/>
            <person name="Jiang Q."/>
            <person name="Mckibben M.T.W."/>
            <person name="Barker M.S."/>
            <person name="Rieseberg L.H."/>
            <person name="Dlugosch K.M."/>
        </authorList>
    </citation>
    <scope>NUCLEOTIDE SEQUENCE</scope>
    <source>
        <strain evidence="6">CAN-66</strain>
        <tissue evidence="6">Leaf</tissue>
    </source>
</reference>
<dbReference type="PANTHER" id="PTHR48047:SF60">
    <property type="entry name" value="GLYCOSYLTRANSFERASE"/>
    <property type="match status" value="1"/>
</dbReference>
<evidence type="ECO:0000256" key="3">
    <source>
        <dbReference type="RuleBase" id="RU003718"/>
    </source>
</evidence>
<dbReference type="PROSITE" id="PS00375">
    <property type="entry name" value="UDPGT"/>
    <property type="match status" value="1"/>
</dbReference>
<dbReference type="InterPro" id="IPR058980">
    <property type="entry name" value="Glyco_transf_N"/>
</dbReference>
<accession>A0AA38TIE1</accession>
<dbReference type="CDD" id="cd03784">
    <property type="entry name" value="GT1_Gtf-like"/>
    <property type="match status" value="1"/>
</dbReference>
<dbReference type="Proteomes" id="UP001172457">
    <property type="component" value="Chromosome 3"/>
</dbReference>
<feature type="domain" description="Glycosyltransferase N-terminal" evidence="5">
    <location>
        <begin position="30"/>
        <end position="265"/>
    </location>
</feature>
<dbReference type="PANTHER" id="PTHR48047">
    <property type="entry name" value="GLYCOSYLTRANSFERASE"/>
    <property type="match status" value="1"/>
</dbReference>
<evidence type="ECO:0000259" key="5">
    <source>
        <dbReference type="Pfam" id="PF26168"/>
    </source>
</evidence>
<dbReference type="InterPro" id="IPR035595">
    <property type="entry name" value="UDP_glycos_trans_CS"/>
</dbReference>
<proteinExistence type="inferred from homology"/>
<evidence type="ECO:0000313" key="6">
    <source>
        <dbReference type="EMBL" id="KAJ9555340.1"/>
    </source>
</evidence>
<evidence type="ECO:0000313" key="7">
    <source>
        <dbReference type="Proteomes" id="UP001172457"/>
    </source>
</evidence>
<evidence type="ECO:0000256" key="2">
    <source>
        <dbReference type="ARBA" id="ARBA00022679"/>
    </source>
</evidence>
<dbReference type="AlphaFoldDB" id="A0AA38TIE1"/>
<dbReference type="GO" id="GO:0035251">
    <property type="term" value="F:UDP-glucosyltransferase activity"/>
    <property type="evidence" value="ECO:0007669"/>
    <property type="project" value="TreeGrafter"/>
</dbReference>
<dbReference type="Gene3D" id="3.40.50.2000">
    <property type="entry name" value="Glycogen Phosphorylase B"/>
    <property type="match status" value="2"/>
</dbReference>
<dbReference type="SUPFAM" id="SSF53756">
    <property type="entry name" value="UDP-Glycosyltransferase/glycogen phosphorylase"/>
    <property type="match status" value="1"/>
</dbReference>
<dbReference type="Pfam" id="PF26168">
    <property type="entry name" value="Glyco_transf_N"/>
    <property type="match status" value="1"/>
</dbReference>
<dbReference type="InterPro" id="IPR002213">
    <property type="entry name" value="UDP_glucos_trans"/>
</dbReference>
<keyword evidence="7" id="KW-1185">Reference proteome</keyword>
<dbReference type="FunFam" id="3.40.50.2000:FF:000063">
    <property type="entry name" value="Glycosyltransferase"/>
    <property type="match status" value="1"/>
</dbReference>
<comment type="caution">
    <text evidence="6">The sequence shown here is derived from an EMBL/GenBank/DDBJ whole genome shotgun (WGS) entry which is preliminary data.</text>
</comment>
<keyword evidence="2 3" id="KW-0808">Transferase</keyword>
<sequence>MPQGDLYFLGAYYTTCEAIPTHSKMADDLHFVIFPLTNQGHMIPMVDIARILARRGATVTIVTTPLTAARFRPSLSRAKLNIQLLELQLPLGEVGLPEGSENFDRIPPPEDAIKIFTAMDMLEKPAEDLLRRLSPPPACIISNFVFTANIARRLNIPRFVFNGPGCFWLLCQHIAVQTNILDRIGSDSDRFILPGLPHKVEFTKPKVSGVSEGRSAHQKLILRRFQEAEENAYGIVVNSFDELEHKYINELVKAKSKKVWCIGPVSLCNKDSKDIAERGNHKGAITEHDCLEWLDAREPGSVVYVGLGSLTRMSTKQAIEVALGLESTNQPFIWCVRTEPEELKKWFWEQGFEERVSDRGLIVHGWAPQVLILSHRSVGGYLTHCGWNSTLESISGGVPMVTWPHFSDQFINETFIVEILKIGVRIGVEVPVFDESEMGVMVKKDDIRIAVECLMDDGEEGKLRRKRVGELAEMAKKAMEEGGSSYLNVSSLIEDVRGWDRKNGKSEAVPATV</sequence>
<comment type="similarity">
    <text evidence="1 3">Belongs to the UDP-glycosyltransferase family.</text>
</comment>
<dbReference type="EMBL" id="JARYMX010000003">
    <property type="protein sequence ID" value="KAJ9555340.1"/>
    <property type="molecule type" value="Genomic_DNA"/>
</dbReference>
<dbReference type="EC" id="2.4.1.-" evidence="4"/>